<proteinExistence type="predicted"/>
<evidence type="ECO:0000313" key="4">
    <source>
        <dbReference type="Proteomes" id="UP000319175"/>
    </source>
</evidence>
<gene>
    <name evidence="3" type="ORF">FJA49_00675</name>
</gene>
<comment type="caution">
    <text evidence="3">The sequence shown here is derived from an EMBL/GenBank/DDBJ whole genome shotgun (WGS) entry which is preliminary data.</text>
</comment>
<feature type="chain" id="PRO_5021486428" evidence="2">
    <location>
        <begin position="19"/>
        <end position="253"/>
    </location>
</feature>
<accession>A0A501QLG3</accession>
<keyword evidence="1" id="KW-0812">Transmembrane</keyword>
<dbReference type="AlphaFoldDB" id="A0A501QLG3"/>
<keyword evidence="1" id="KW-1133">Transmembrane helix</keyword>
<reference evidence="3 4" key="1">
    <citation type="submission" date="2019-06" db="EMBL/GenBank/DDBJ databases">
        <title>Flavobacterium sp. MaA-Y11 from geoumgang.</title>
        <authorList>
            <person name="Jeong S."/>
        </authorList>
    </citation>
    <scope>NUCLEOTIDE SEQUENCE [LARGE SCALE GENOMIC DNA]</scope>
    <source>
        <strain evidence="3 4">MaA-Y11</strain>
    </source>
</reference>
<name>A0A501QLG3_9FLAO</name>
<dbReference type="Proteomes" id="UP000319175">
    <property type="component" value="Unassembled WGS sequence"/>
</dbReference>
<dbReference type="OrthoDB" id="5491447at2"/>
<dbReference type="EMBL" id="VFJE01000046">
    <property type="protein sequence ID" value="TPD73609.1"/>
    <property type="molecule type" value="Genomic_DNA"/>
</dbReference>
<evidence type="ECO:0000313" key="3">
    <source>
        <dbReference type="EMBL" id="TPD73609.1"/>
    </source>
</evidence>
<protein>
    <submittedName>
        <fullName evidence="3">DUF4129 domain-containing protein</fullName>
    </submittedName>
</protein>
<evidence type="ECO:0000256" key="2">
    <source>
        <dbReference type="SAM" id="SignalP"/>
    </source>
</evidence>
<keyword evidence="4" id="KW-1185">Reference proteome</keyword>
<keyword evidence="1" id="KW-0472">Membrane</keyword>
<keyword evidence="2" id="KW-0732">Signal</keyword>
<feature type="signal peptide" evidence="2">
    <location>
        <begin position="1"/>
        <end position="18"/>
    </location>
</feature>
<organism evidence="3 4">
    <name type="scientific">Flavobacterium microcysteis</name>
    <dbReference type="NCBI Taxonomy" id="2596891"/>
    <lineage>
        <taxon>Bacteria</taxon>
        <taxon>Pseudomonadati</taxon>
        <taxon>Bacteroidota</taxon>
        <taxon>Flavobacteriia</taxon>
        <taxon>Flavobacteriales</taxon>
        <taxon>Flavobacteriaceae</taxon>
        <taxon>Flavobacterium</taxon>
    </lineage>
</organism>
<evidence type="ECO:0000256" key="1">
    <source>
        <dbReference type="SAM" id="Phobius"/>
    </source>
</evidence>
<sequence length="253" mass="30177">MNKLFYIFLFFFCLNAFGQDSLSVNKTDTTVVAQKFSEKDILIDTTKIKSLSFPDYKKKYNDPDFNYETKVKEKSAWERFKEWLAYWYNKIFSIGNEGASKTAIELILKILAVIIILIVIYLIVKAIMNDEGRWVFGKPSDKKVIHYDEIEKNLHLVDFEKLIKEAVKTGESRLVIRYYYLWLLKKLAAKEIIEWDTEKTNSDYLYEIKNEKLRNDFAYLSYLYNYIWYGEFELEEETLSKAIQSFEKTIKTL</sequence>
<dbReference type="RefSeq" id="WP_139997860.1">
    <property type="nucleotide sequence ID" value="NZ_VFJE01000046.1"/>
</dbReference>
<feature type="transmembrane region" description="Helical" evidence="1">
    <location>
        <begin position="106"/>
        <end position="124"/>
    </location>
</feature>